<dbReference type="PANTHER" id="PTHR43791">
    <property type="entry name" value="PERMEASE-RELATED"/>
    <property type="match status" value="1"/>
</dbReference>
<keyword evidence="5 6" id="KW-0472">Membrane</keyword>
<dbReference type="Gene3D" id="1.20.1250.20">
    <property type="entry name" value="MFS general substrate transporter like domains"/>
    <property type="match status" value="1"/>
</dbReference>
<feature type="transmembrane region" description="Helical" evidence="6">
    <location>
        <begin position="382"/>
        <end position="403"/>
    </location>
</feature>
<evidence type="ECO:0000256" key="5">
    <source>
        <dbReference type="ARBA" id="ARBA00023136"/>
    </source>
</evidence>
<evidence type="ECO:0000256" key="4">
    <source>
        <dbReference type="ARBA" id="ARBA00022989"/>
    </source>
</evidence>
<comment type="caution">
    <text evidence="7">The sequence shown here is derived from an EMBL/GenBank/DDBJ whole genome shotgun (WGS) entry which is preliminary data.</text>
</comment>
<feature type="transmembrane region" description="Helical" evidence="6">
    <location>
        <begin position="455"/>
        <end position="475"/>
    </location>
</feature>
<dbReference type="PANTHER" id="PTHR43791:SF36">
    <property type="entry name" value="TRANSPORTER, PUTATIVE (AFU_ORTHOLOGUE AFUA_6G08340)-RELATED"/>
    <property type="match status" value="1"/>
</dbReference>
<dbReference type="Pfam" id="PF07690">
    <property type="entry name" value="MFS_1"/>
    <property type="match status" value="1"/>
</dbReference>
<dbReference type="GO" id="GO:0016020">
    <property type="term" value="C:membrane"/>
    <property type="evidence" value="ECO:0007669"/>
    <property type="project" value="UniProtKB-SubCell"/>
</dbReference>
<dbReference type="Proteomes" id="UP000268093">
    <property type="component" value="Unassembled WGS sequence"/>
</dbReference>
<organism evidence="7 8">
    <name type="scientific">Jimgerdemannia flammicorona</name>
    <dbReference type="NCBI Taxonomy" id="994334"/>
    <lineage>
        <taxon>Eukaryota</taxon>
        <taxon>Fungi</taxon>
        <taxon>Fungi incertae sedis</taxon>
        <taxon>Mucoromycota</taxon>
        <taxon>Mucoromycotina</taxon>
        <taxon>Endogonomycetes</taxon>
        <taxon>Endogonales</taxon>
        <taxon>Endogonaceae</taxon>
        <taxon>Jimgerdemannia</taxon>
    </lineage>
</organism>
<proteinExistence type="predicted"/>
<feature type="transmembrane region" description="Helical" evidence="6">
    <location>
        <begin position="328"/>
        <end position="345"/>
    </location>
</feature>
<keyword evidence="4 6" id="KW-1133">Transmembrane helix</keyword>
<evidence type="ECO:0000313" key="7">
    <source>
        <dbReference type="EMBL" id="RUP44206.1"/>
    </source>
</evidence>
<feature type="transmembrane region" description="Helical" evidence="6">
    <location>
        <begin position="415"/>
        <end position="435"/>
    </location>
</feature>
<dbReference type="SUPFAM" id="SSF103473">
    <property type="entry name" value="MFS general substrate transporter"/>
    <property type="match status" value="1"/>
</dbReference>
<protein>
    <submittedName>
        <fullName evidence="7">Major facilitator superfamily domain-containing protein</fullName>
    </submittedName>
</protein>
<keyword evidence="3 6" id="KW-0812">Transmembrane</keyword>
<dbReference type="InterPro" id="IPR011701">
    <property type="entry name" value="MFS"/>
</dbReference>
<keyword evidence="2" id="KW-0813">Transport</keyword>
<dbReference type="AlphaFoldDB" id="A0A433D045"/>
<accession>A0A433D045</accession>
<dbReference type="GO" id="GO:0022857">
    <property type="term" value="F:transmembrane transporter activity"/>
    <property type="evidence" value="ECO:0007669"/>
    <property type="project" value="InterPro"/>
</dbReference>
<gene>
    <name evidence="7" type="ORF">BC936DRAFT_149794</name>
</gene>
<evidence type="ECO:0000256" key="2">
    <source>
        <dbReference type="ARBA" id="ARBA00022448"/>
    </source>
</evidence>
<dbReference type="InterPro" id="IPR036259">
    <property type="entry name" value="MFS_trans_sf"/>
</dbReference>
<name>A0A433D045_9FUNG</name>
<feature type="transmembrane region" description="Helical" evidence="6">
    <location>
        <begin position="298"/>
        <end position="316"/>
    </location>
</feature>
<evidence type="ECO:0000256" key="1">
    <source>
        <dbReference type="ARBA" id="ARBA00004141"/>
    </source>
</evidence>
<feature type="transmembrane region" description="Helical" evidence="6">
    <location>
        <begin position="123"/>
        <end position="144"/>
    </location>
</feature>
<evidence type="ECO:0000256" key="6">
    <source>
        <dbReference type="SAM" id="Phobius"/>
    </source>
</evidence>
<comment type="subcellular location">
    <subcellularLocation>
        <location evidence="1">Membrane</location>
        <topology evidence="1">Multi-pass membrane protein</topology>
    </subcellularLocation>
</comment>
<dbReference type="OrthoDB" id="2985014at2759"/>
<feature type="transmembrane region" description="Helical" evidence="6">
    <location>
        <begin position="156"/>
        <end position="177"/>
    </location>
</feature>
<evidence type="ECO:0000313" key="8">
    <source>
        <dbReference type="Proteomes" id="UP000268093"/>
    </source>
</evidence>
<feature type="transmembrane region" description="Helical" evidence="6">
    <location>
        <begin position="261"/>
        <end position="286"/>
    </location>
</feature>
<reference evidence="7 8" key="1">
    <citation type="journal article" date="2018" name="New Phytol.">
        <title>Phylogenomics of Endogonaceae and evolution of mycorrhizas within Mucoromycota.</title>
        <authorList>
            <person name="Chang Y."/>
            <person name="Desiro A."/>
            <person name="Na H."/>
            <person name="Sandor L."/>
            <person name="Lipzen A."/>
            <person name="Clum A."/>
            <person name="Barry K."/>
            <person name="Grigoriev I.V."/>
            <person name="Martin F.M."/>
            <person name="Stajich J.E."/>
            <person name="Smith M.E."/>
            <person name="Bonito G."/>
            <person name="Spatafora J.W."/>
        </authorList>
    </citation>
    <scope>NUCLEOTIDE SEQUENCE [LARGE SCALE GENOMIC DNA]</scope>
    <source>
        <strain evidence="7 8">GMNB39</strain>
    </source>
</reference>
<dbReference type="EMBL" id="RBNI01009363">
    <property type="protein sequence ID" value="RUP44206.1"/>
    <property type="molecule type" value="Genomic_DNA"/>
</dbReference>
<keyword evidence="8" id="KW-1185">Reference proteome</keyword>
<feature type="transmembrane region" description="Helical" evidence="6">
    <location>
        <begin position="189"/>
        <end position="211"/>
    </location>
</feature>
<sequence>MRGLSIVGDQFGWRPPPLPFSHTILISFSTASNLPLPFLPALTDCLRSPSKHPPAARPATPLDLCKHSPLGNNHTPHGFRHQRTGPYRRPLLPGRCTGRHPTRYVTLPSPNGFRKDLHPNHSASFLIDLLPSPITTGIVGYLSLWYTREEQATRMALILAVTPFANTISGLLDFGIASGLSNIGGLGGWSWIFIFEGLFALVLSTFTFLLLSRNPLQTTWLTPTDREILLARLEQDDEHRAFSVGAGEGEHFRDARRDWKVWFYAAIALTWGISAHAMSLSLPTIVLRMGMGVETVQWMSAIPGIVATVISLLILLSSSLFKERGIHTAFAGILVRLSITAYTSLVPRSNITDTFSIHANPQGIIGYILLISFWNKDPYNQYGALIVAVTGVFAVLPILLSWVTVNIGGRAKRTIASAIILTASNVGGAIGAHLYRSESSSIGIWQEIDFERPHTISGVSLGMAVMLVAMLKALFAHENARRDRLTAEEYKREAAGHPHDDIVYHVRFPSRPRPGRRFPRSRVGSSRARF</sequence>
<evidence type="ECO:0000256" key="3">
    <source>
        <dbReference type="ARBA" id="ARBA00022692"/>
    </source>
</evidence>